<proteinExistence type="inferred from homology"/>
<dbReference type="GO" id="GO:0000166">
    <property type="term" value="F:nucleotide binding"/>
    <property type="evidence" value="ECO:0007669"/>
    <property type="project" value="UniProtKB-KW"/>
</dbReference>
<dbReference type="GO" id="GO:0003953">
    <property type="term" value="F:NAD+ nucleosidase activity"/>
    <property type="evidence" value="ECO:0007669"/>
    <property type="project" value="UniProtKB-EC"/>
</dbReference>
<evidence type="ECO:0000256" key="1">
    <source>
        <dbReference type="ARBA" id="ARBA00022741"/>
    </source>
</evidence>
<accession>A0A9E8SE87</accession>
<dbReference type="CDD" id="cd22659">
    <property type="entry name" value="STING_bact-like"/>
    <property type="match status" value="1"/>
</dbReference>
<dbReference type="GO" id="GO:0050135">
    <property type="term" value="F:NADP+ nucleosidase activity"/>
    <property type="evidence" value="ECO:0007669"/>
    <property type="project" value="InterPro"/>
</dbReference>
<comment type="catalytic activity">
    <reaction evidence="9">
        <text>NAD(+) + H2O = ADP-D-ribose + nicotinamide + H(+)</text>
        <dbReference type="Rhea" id="RHEA:16301"/>
        <dbReference type="ChEBI" id="CHEBI:15377"/>
        <dbReference type="ChEBI" id="CHEBI:15378"/>
        <dbReference type="ChEBI" id="CHEBI:17154"/>
        <dbReference type="ChEBI" id="CHEBI:57540"/>
        <dbReference type="ChEBI" id="CHEBI:57967"/>
        <dbReference type="EC" id="3.2.2.5"/>
    </reaction>
</comment>
<evidence type="ECO:0000256" key="3">
    <source>
        <dbReference type="ARBA" id="ARBA00023118"/>
    </source>
</evidence>
<sequence length="310" mass="35448">MRKKRIFIGSSSEELSLAESAKKILEPEFEVTIWNDTVWDTAVFKINNNFLHDLLKATLQYDFGILLGTTDDKVIVREQEMLQSRDNVLFELGIFMGRLGLSKCAFVVEKELKILSDIKGISLAGFSKKEPDSFISAISTVGDLFRTQRDSSVNFFPSSTLASVYFENLISPTCRYLIEQGGFEEDGTKYEDCLIKIIIPKKLNTDLNLQFEKLKKGRSTKSVSFHYAGRPRFINLETEIKENKLVFIDFPTILAGINYAIQNLLPNDFNSMSEDYESILSRELERFIVTLKDLALRSGFDEMLVFEKTE</sequence>
<evidence type="ECO:0000256" key="6">
    <source>
        <dbReference type="ARBA" id="ARBA00034339"/>
    </source>
</evidence>
<dbReference type="RefSeq" id="WP_267677518.1">
    <property type="nucleotide sequence ID" value="NZ_CP113088.1"/>
</dbReference>
<organism evidence="12 13">
    <name type="scientific">Lacinutrix neustonica</name>
    <dbReference type="NCBI Taxonomy" id="2980107"/>
    <lineage>
        <taxon>Bacteria</taxon>
        <taxon>Pseudomonadati</taxon>
        <taxon>Bacteroidota</taxon>
        <taxon>Flavobacteriia</taxon>
        <taxon>Flavobacteriales</taxon>
        <taxon>Flavobacteriaceae</taxon>
        <taxon>Lacinutrix</taxon>
    </lineage>
</organism>
<feature type="domain" description="Prokaryotic STING" evidence="11">
    <location>
        <begin position="157"/>
        <end position="292"/>
    </location>
</feature>
<feature type="domain" description="CD-NTase-associated protein 12/Pycsar effector protein TIR" evidence="10">
    <location>
        <begin position="5"/>
        <end position="127"/>
    </location>
</feature>
<dbReference type="GO" id="GO:0051607">
    <property type="term" value="P:defense response to virus"/>
    <property type="evidence" value="ECO:0007669"/>
    <property type="project" value="UniProtKB-KW"/>
</dbReference>
<keyword evidence="13" id="KW-1185">Reference proteome</keyword>
<gene>
    <name evidence="12" type="ORF">N7U66_04625</name>
</gene>
<keyword evidence="1" id="KW-0547">Nucleotide-binding</keyword>
<evidence type="ECO:0000256" key="9">
    <source>
        <dbReference type="ARBA" id="ARBA00049230"/>
    </source>
</evidence>
<keyword evidence="2" id="KW-0378">Hydrolase</keyword>
<dbReference type="InterPro" id="IPR019302">
    <property type="entry name" value="CAP12/PCTIR_TIR_dom"/>
</dbReference>
<dbReference type="AlphaFoldDB" id="A0A9E8SE87"/>
<evidence type="ECO:0000313" key="13">
    <source>
        <dbReference type="Proteomes" id="UP001164705"/>
    </source>
</evidence>
<evidence type="ECO:0000256" key="4">
    <source>
        <dbReference type="ARBA" id="ARBA00034315"/>
    </source>
</evidence>
<evidence type="ECO:0000256" key="7">
    <source>
        <dbReference type="ARBA" id="ARBA00034355"/>
    </source>
</evidence>
<dbReference type="EMBL" id="CP113088">
    <property type="protein sequence ID" value="WAC02916.1"/>
    <property type="molecule type" value="Genomic_DNA"/>
</dbReference>
<evidence type="ECO:0000259" key="11">
    <source>
        <dbReference type="Pfam" id="PF20300"/>
    </source>
</evidence>
<dbReference type="KEGG" id="lnu:N7U66_04625"/>
<evidence type="ECO:0000256" key="5">
    <source>
        <dbReference type="ARBA" id="ARBA00034327"/>
    </source>
</evidence>
<keyword evidence="3" id="KW-0051">Antiviral defense</keyword>
<dbReference type="EC" id="3.2.2.5" evidence="5"/>
<reference evidence="12" key="1">
    <citation type="submission" date="2022-11" db="EMBL/GenBank/DDBJ databases">
        <title>Lacinutrix neustonica HL-RS19T sp. nov., isolated from the surface microlayer sample of brackish Lake Shihwa.</title>
        <authorList>
            <person name="Choi J.Y."/>
            <person name="Hwang C.Y."/>
        </authorList>
    </citation>
    <scope>NUCLEOTIDE SEQUENCE</scope>
    <source>
        <strain evidence="12">HL-RS19</strain>
    </source>
</reference>
<protein>
    <recommendedName>
        <fullName evidence="6">CD-NTase-associated protein 12</fullName>
        <ecNumber evidence="5">3.2.2.5</ecNumber>
    </recommendedName>
    <alternativeName>
        <fullName evidence="7">NAD(+) hydrolase</fullName>
    </alternativeName>
    <alternativeName>
        <fullName evidence="8">TIR-STING</fullName>
    </alternativeName>
</protein>
<dbReference type="InterPro" id="IPR046876">
    <property type="entry name" value="Prok_STING"/>
</dbReference>
<comment type="similarity">
    <text evidence="4">In the C-terminal section; belongs to the bacterial STING family.</text>
</comment>
<dbReference type="Pfam" id="PF20300">
    <property type="entry name" value="prok_STING"/>
    <property type="match status" value="1"/>
</dbReference>
<name>A0A9E8SE87_9FLAO</name>
<dbReference type="Proteomes" id="UP001164705">
    <property type="component" value="Chromosome"/>
</dbReference>
<evidence type="ECO:0000313" key="12">
    <source>
        <dbReference type="EMBL" id="WAC02916.1"/>
    </source>
</evidence>
<evidence type="ECO:0000259" key="10">
    <source>
        <dbReference type="Pfam" id="PF10137"/>
    </source>
</evidence>
<evidence type="ECO:0000256" key="8">
    <source>
        <dbReference type="ARBA" id="ARBA00034366"/>
    </source>
</evidence>
<evidence type="ECO:0000256" key="2">
    <source>
        <dbReference type="ARBA" id="ARBA00022801"/>
    </source>
</evidence>
<dbReference type="Pfam" id="PF10137">
    <property type="entry name" value="CAP12-PCTIR_TIR"/>
    <property type="match status" value="1"/>
</dbReference>